<protein>
    <submittedName>
        <fullName evidence="1">Uncharacterized protein</fullName>
    </submittedName>
</protein>
<accession>A0ABS3PWS1</accession>
<sequence>MNTEKKEVFEENKEYVAIINSGKCKTPLGFRKALVDAFYLPEIACENINDINCYIFSSWLGYRKIRMIFNNSGALKKHTIYMKIQEILELWKIDWESKDSNNKLTIEFK</sequence>
<dbReference type="EMBL" id="JAGDYP010000002">
    <property type="protein sequence ID" value="MBO1883354.1"/>
    <property type="molecule type" value="Genomic_DNA"/>
</dbReference>
<reference evidence="1 2" key="1">
    <citation type="submission" date="2021-03" db="EMBL/GenBank/DDBJ databases">
        <title>Isolation and description of Capnocytophaga bilenii sp. nov., a novel Capnocytophaga species, isolated from a gingivitis subject.</title>
        <authorList>
            <person name="Antezack A."/>
            <person name="Monnet-Corti V."/>
            <person name="La Scola B."/>
        </authorList>
    </citation>
    <scope>NUCLEOTIDE SEQUENCE [LARGE SCALE GENOMIC DNA]</scope>
    <source>
        <strain evidence="1 2">Marseille-Q4570</strain>
    </source>
</reference>
<name>A0ABS3PWS1_9FLAO</name>
<comment type="caution">
    <text evidence="1">The sequence shown here is derived from an EMBL/GenBank/DDBJ whole genome shotgun (WGS) entry which is preliminary data.</text>
</comment>
<evidence type="ECO:0000313" key="1">
    <source>
        <dbReference type="EMBL" id="MBO1883354.1"/>
    </source>
</evidence>
<dbReference type="RefSeq" id="WP_208058065.1">
    <property type="nucleotide sequence ID" value="NZ_JAGDYP010000002.1"/>
</dbReference>
<keyword evidence="2" id="KW-1185">Reference proteome</keyword>
<dbReference type="Proteomes" id="UP000681610">
    <property type="component" value="Unassembled WGS sequence"/>
</dbReference>
<evidence type="ECO:0000313" key="2">
    <source>
        <dbReference type="Proteomes" id="UP000681610"/>
    </source>
</evidence>
<proteinExistence type="predicted"/>
<organism evidence="1 2">
    <name type="scientific">Capnocytophaga bilenii</name>
    <dbReference type="NCBI Taxonomy" id="2819369"/>
    <lineage>
        <taxon>Bacteria</taxon>
        <taxon>Pseudomonadati</taxon>
        <taxon>Bacteroidota</taxon>
        <taxon>Flavobacteriia</taxon>
        <taxon>Flavobacteriales</taxon>
        <taxon>Flavobacteriaceae</taxon>
        <taxon>Capnocytophaga</taxon>
    </lineage>
</organism>
<gene>
    <name evidence="1" type="ORF">J4N46_02685</name>
</gene>